<reference evidence="3" key="1">
    <citation type="journal article" date="2018" name="PLoS Negl. Trop. Dis.">
        <title>An insight into the salivary gland and fat body transcriptome of Panstrongylus lignarius (Hemiptera: Heteroptera), the main vector of Chagas disease in Peru.</title>
        <authorList>
            <person name="Nevoa J.C."/>
            <person name="Mendes M.T."/>
            <person name="da Silva M.V."/>
            <person name="Soares S.C."/>
            <person name="Oliveira C.J.F."/>
            <person name="Ribeiro J.M.C."/>
        </authorList>
    </citation>
    <scope>NUCLEOTIDE SEQUENCE</scope>
</reference>
<dbReference type="InterPro" id="IPR001283">
    <property type="entry name" value="CRISP-related"/>
</dbReference>
<name>A0A224XJN9_9HEMI</name>
<dbReference type="InterPro" id="IPR035940">
    <property type="entry name" value="CAP_sf"/>
</dbReference>
<dbReference type="Pfam" id="PF00188">
    <property type="entry name" value="CAP"/>
    <property type="match status" value="1"/>
</dbReference>
<dbReference type="PRINTS" id="PR00838">
    <property type="entry name" value="V5ALLERGEN"/>
</dbReference>
<feature type="signal peptide" evidence="1">
    <location>
        <begin position="1"/>
        <end position="19"/>
    </location>
</feature>
<dbReference type="Gene3D" id="3.40.33.10">
    <property type="entry name" value="CAP"/>
    <property type="match status" value="1"/>
</dbReference>
<evidence type="ECO:0000256" key="1">
    <source>
        <dbReference type="SAM" id="SignalP"/>
    </source>
</evidence>
<dbReference type="InterPro" id="IPR018244">
    <property type="entry name" value="Allrgn_V5/Tpx1_CS"/>
</dbReference>
<feature type="domain" description="SCP" evidence="2">
    <location>
        <begin position="33"/>
        <end position="187"/>
    </location>
</feature>
<evidence type="ECO:0000259" key="2">
    <source>
        <dbReference type="SMART" id="SM00198"/>
    </source>
</evidence>
<accession>A0A224XJN9</accession>
<dbReference type="CDD" id="cd05380">
    <property type="entry name" value="CAP_euk"/>
    <property type="match status" value="1"/>
</dbReference>
<protein>
    <submittedName>
        <fullName evidence="3">Putative scp-like extracellular protein</fullName>
    </submittedName>
</protein>
<dbReference type="SUPFAM" id="SSF55797">
    <property type="entry name" value="PR-1-like"/>
    <property type="match status" value="1"/>
</dbReference>
<dbReference type="PANTHER" id="PTHR10334">
    <property type="entry name" value="CYSTEINE-RICH SECRETORY PROTEIN-RELATED"/>
    <property type="match status" value="1"/>
</dbReference>
<keyword evidence="1" id="KW-0732">Signal</keyword>
<proteinExistence type="predicted"/>
<dbReference type="AlphaFoldDB" id="A0A224XJN9"/>
<dbReference type="InterPro" id="IPR014044">
    <property type="entry name" value="CAP_dom"/>
</dbReference>
<dbReference type="PRINTS" id="PR00837">
    <property type="entry name" value="V5TPXLIKE"/>
</dbReference>
<organism evidence="3">
    <name type="scientific">Panstrongylus lignarius</name>
    <dbReference type="NCBI Taxonomy" id="156445"/>
    <lineage>
        <taxon>Eukaryota</taxon>
        <taxon>Metazoa</taxon>
        <taxon>Ecdysozoa</taxon>
        <taxon>Arthropoda</taxon>
        <taxon>Hexapoda</taxon>
        <taxon>Insecta</taxon>
        <taxon>Pterygota</taxon>
        <taxon>Neoptera</taxon>
        <taxon>Paraneoptera</taxon>
        <taxon>Hemiptera</taxon>
        <taxon>Heteroptera</taxon>
        <taxon>Panheteroptera</taxon>
        <taxon>Cimicomorpha</taxon>
        <taxon>Reduviidae</taxon>
        <taxon>Triatominae</taxon>
        <taxon>Panstrongylus</taxon>
    </lineage>
</organism>
<feature type="chain" id="PRO_5012714003" evidence="1">
    <location>
        <begin position="20"/>
        <end position="221"/>
    </location>
</feature>
<dbReference type="InterPro" id="IPR002413">
    <property type="entry name" value="V5_allergen-like"/>
</dbReference>
<evidence type="ECO:0000313" key="3">
    <source>
        <dbReference type="EMBL" id="JAW12706.1"/>
    </source>
</evidence>
<dbReference type="SMART" id="SM00198">
    <property type="entry name" value="SCP"/>
    <property type="match status" value="1"/>
</dbReference>
<dbReference type="EMBL" id="GFTR01003720">
    <property type="protein sequence ID" value="JAW12706.1"/>
    <property type="molecule type" value="Transcribed_RNA"/>
</dbReference>
<dbReference type="PROSITE" id="PS01010">
    <property type="entry name" value="CRISP_2"/>
    <property type="match status" value="1"/>
</dbReference>
<sequence length="221" mass="25190">MFLVIQILFNALLIRCALACPNSKLLWKGVTAEDKEIILDVHNRYRQAISLGRIRGQPSATNMLEMTWDEELATMAQNWANQCEFRHDPDLGTASARFPVGQNLAKSWSEPVPNQYGESAEWASQIRNWFNELYLYGRNDYLNSGHFTQVIWGDSHLLGCGYLYYKNQRRYVKLYVCNYGPGGNIIGRPAYKKGPPVCERRDLRPSSGYLGLCEVVDNAAD</sequence>
<dbReference type="PROSITE" id="PS01009">
    <property type="entry name" value="CRISP_1"/>
    <property type="match status" value="1"/>
</dbReference>
<dbReference type="GO" id="GO:0005576">
    <property type="term" value="C:extracellular region"/>
    <property type="evidence" value="ECO:0007669"/>
    <property type="project" value="UniProtKB-SubCell"/>
</dbReference>